<feature type="region of interest" description="Disordered" evidence="1">
    <location>
        <begin position="305"/>
        <end position="331"/>
    </location>
</feature>
<keyword evidence="3" id="KW-0808">Transferase</keyword>
<dbReference type="SUPFAM" id="SSF56112">
    <property type="entry name" value="Protein kinase-like (PK-like)"/>
    <property type="match status" value="1"/>
</dbReference>
<dbReference type="OrthoDB" id="541276at2759"/>
<evidence type="ECO:0000313" key="4">
    <source>
        <dbReference type="Proteomes" id="UP001150266"/>
    </source>
</evidence>
<dbReference type="InterPro" id="IPR000719">
    <property type="entry name" value="Prot_kinase_dom"/>
</dbReference>
<feature type="compositionally biased region" description="Low complexity" evidence="1">
    <location>
        <begin position="947"/>
        <end position="959"/>
    </location>
</feature>
<feature type="compositionally biased region" description="Polar residues" evidence="1">
    <location>
        <begin position="1035"/>
        <end position="1051"/>
    </location>
</feature>
<dbReference type="GO" id="GO:0005524">
    <property type="term" value="F:ATP binding"/>
    <property type="evidence" value="ECO:0007669"/>
    <property type="project" value="InterPro"/>
</dbReference>
<dbReference type="Gene3D" id="1.10.510.10">
    <property type="entry name" value="Transferase(Phosphotransferase) domain 1"/>
    <property type="match status" value="1"/>
</dbReference>
<feature type="compositionally biased region" description="Low complexity" evidence="1">
    <location>
        <begin position="736"/>
        <end position="757"/>
    </location>
</feature>
<feature type="compositionally biased region" description="Low complexity" evidence="1">
    <location>
        <begin position="827"/>
        <end position="836"/>
    </location>
</feature>
<feature type="compositionally biased region" description="Low complexity" evidence="1">
    <location>
        <begin position="685"/>
        <end position="706"/>
    </location>
</feature>
<evidence type="ECO:0000313" key="3">
    <source>
        <dbReference type="EMBL" id="KAJ4468302.1"/>
    </source>
</evidence>
<gene>
    <name evidence="3" type="ORF">J3R30DRAFT_3831174</name>
</gene>
<evidence type="ECO:0000256" key="1">
    <source>
        <dbReference type="SAM" id="MobiDB-lite"/>
    </source>
</evidence>
<sequence>MLQYSAYPPLSSQASTKSAIGKDNSDYFRHNEPSSTRPPSSVNNKRVHRDSSSNRSSYAFSTPLSITTNLLSSPTSSSPSAMSSKPLRSPYISSRQAPSPLPSAHPWSSSPATKTPEDPRPLSPTQSVDSAALEDVFTAGDIVGEGATLQGETITLVSIGDTVSVRSDTPDYEQPAKEFEVVRRLGAGSYAVVYLVCEVLYRPPPSEDGHTVGTLDLEDMSKQQPKTVYGREYALKCLSKANLDEEALAAQMSEVTIHQSLHSHPNIVTLHRTLETPSLLLILLEYVPGEDLFYFLEQARDHYEAESPGSADSSSCSSRTPPTPSLLFNMNPAQQLSRTRLRLISSMFSQMCDAVAACHDQHVFHRDIKPENFIVTDGWDTLPDGTQERKVVVKLTDFGLSTTDAQSSDMDCGSAPYMSYECRNNLAPTYRPRAADVWSLGIVLINMLYHCNPWTDTAHGACGSFGQFLRDPVNFFMSRFAGMTQPVAEVLANKVFNVLDEPEDDSKRISASGFGTWVRELPDLLSDDPKPRKGHARNVSISSTTQGFSISASTPMSHRPQSRQASASGSTTVRTPAIPSRSLSRAPSFGPAYEHPGASELSTVFDQEIEVEQVETTKYEDREEGTDVMVEEGLNSRSQSAHKRRKRGARKGKGAVAAPTTPKDETLATLAVASQSLAREISKTSKLSGRSGRSASSTSLSASASSRRSRPYEPVSMYPLPTPLLSSAKPLVSRYPPTSASSMPVAPSSAPVPGTSVNKKSSKWKLSFGKASAAALASGASLHHDDVSSILSADSNSPMSGTASNVTSLIMALEPPSINSNGTANLNGDDGSSASNRGRRARGSPPRSLYYDGHNSSRSPLPPRSPPRDRWDDRLSDRAISPNSTRSGRPLASSASSVVSSNWRSSMSTNASMSSSAFTRYSNSSIRSVSTAATSVSSNSWRTNGKHATSSTSSYHAAHPGLPKNVKIMDGVPWELSELPRGQRLDPIGDISNGPLRKQRSRKPKELSLGTISERPPHSANSQRSPGYIGREAGASTSDLNSALSTGSSQGDGDGPKKVQKGQINALHKMLSALRR</sequence>
<dbReference type="Gene3D" id="3.30.200.20">
    <property type="entry name" value="Phosphorylase Kinase, domain 1"/>
    <property type="match status" value="1"/>
</dbReference>
<dbReference type="GO" id="GO:0005737">
    <property type="term" value="C:cytoplasm"/>
    <property type="evidence" value="ECO:0007669"/>
    <property type="project" value="TreeGrafter"/>
</dbReference>
<feature type="compositionally biased region" description="Basic and acidic residues" evidence="1">
    <location>
        <begin position="866"/>
        <end position="877"/>
    </location>
</feature>
<proteinExistence type="predicted"/>
<dbReference type="Proteomes" id="UP001150266">
    <property type="component" value="Unassembled WGS sequence"/>
</dbReference>
<feature type="domain" description="Protein kinase" evidence="2">
    <location>
        <begin position="179"/>
        <end position="524"/>
    </location>
</feature>
<dbReference type="GO" id="GO:0004674">
    <property type="term" value="F:protein serine/threonine kinase activity"/>
    <property type="evidence" value="ECO:0007669"/>
    <property type="project" value="InterPro"/>
</dbReference>
<dbReference type="InterPro" id="IPR008271">
    <property type="entry name" value="Ser/Thr_kinase_AS"/>
</dbReference>
<dbReference type="PROSITE" id="PS50011">
    <property type="entry name" value="PROTEIN_KINASE_DOM"/>
    <property type="match status" value="1"/>
</dbReference>
<feature type="region of interest" description="Disordered" evidence="1">
    <location>
        <begin position="680"/>
        <end position="715"/>
    </location>
</feature>
<feature type="compositionally biased region" description="Low complexity" evidence="1">
    <location>
        <begin position="924"/>
        <end position="940"/>
    </location>
</feature>
<keyword evidence="4" id="KW-1185">Reference proteome</keyword>
<name>A0A9W9DGQ2_9AGAR</name>
<feature type="compositionally biased region" description="Polar residues" evidence="1">
    <location>
        <begin position="33"/>
        <end position="44"/>
    </location>
</feature>
<feature type="region of interest" description="Disordered" evidence="1">
    <location>
        <begin position="618"/>
        <end position="663"/>
    </location>
</feature>
<feature type="compositionally biased region" description="Basic and acidic residues" evidence="1">
    <location>
        <begin position="23"/>
        <end position="32"/>
    </location>
</feature>
<dbReference type="PANTHER" id="PTHR24348:SF68">
    <property type="entry name" value="SERINE_THREONINE-PROTEIN KINASE ATG1C"/>
    <property type="match status" value="1"/>
</dbReference>
<accession>A0A9W9DGQ2</accession>
<dbReference type="GO" id="GO:0010506">
    <property type="term" value="P:regulation of autophagy"/>
    <property type="evidence" value="ECO:0007669"/>
    <property type="project" value="InterPro"/>
</dbReference>
<dbReference type="InterPro" id="IPR045269">
    <property type="entry name" value="Atg1-like"/>
</dbReference>
<protein>
    <submittedName>
        <fullName evidence="3">CAMK/CAMK-unique protein kinase</fullName>
    </submittedName>
</protein>
<feature type="compositionally biased region" description="Low complexity" evidence="1">
    <location>
        <begin position="893"/>
        <end position="917"/>
    </location>
</feature>
<feature type="region of interest" description="Disordered" evidence="1">
    <location>
        <begin position="733"/>
        <end position="760"/>
    </location>
</feature>
<feature type="region of interest" description="Disordered" evidence="1">
    <location>
        <begin position="525"/>
        <end position="597"/>
    </location>
</feature>
<comment type="caution">
    <text evidence="3">The sequence shown here is derived from an EMBL/GenBank/DDBJ whole genome shotgun (WGS) entry which is preliminary data.</text>
</comment>
<dbReference type="EMBL" id="JAOTPV010000037">
    <property type="protein sequence ID" value="KAJ4468302.1"/>
    <property type="molecule type" value="Genomic_DNA"/>
</dbReference>
<feature type="region of interest" description="Disordered" evidence="1">
    <location>
        <begin position="819"/>
        <end position="965"/>
    </location>
</feature>
<feature type="region of interest" description="Disordered" evidence="1">
    <location>
        <begin position="1"/>
        <end position="129"/>
    </location>
</feature>
<dbReference type="Pfam" id="PF00069">
    <property type="entry name" value="Pkinase"/>
    <property type="match status" value="1"/>
</dbReference>
<feature type="compositionally biased region" description="Low complexity" evidence="1">
    <location>
        <begin position="61"/>
        <end position="89"/>
    </location>
</feature>
<feature type="compositionally biased region" description="Low complexity" evidence="1">
    <location>
        <begin position="307"/>
        <end position="320"/>
    </location>
</feature>
<keyword evidence="3" id="KW-0418">Kinase</keyword>
<reference evidence="3" key="1">
    <citation type="submission" date="2022-08" db="EMBL/GenBank/DDBJ databases">
        <title>A Global Phylogenomic Analysis of the Shiitake Genus Lentinula.</title>
        <authorList>
            <consortium name="DOE Joint Genome Institute"/>
            <person name="Sierra-Patev S."/>
            <person name="Min B."/>
            <person name="Naranjo-Ortiz M."/>
            <person name="Looney B."/>
            <person name="Konkel Z."/>
            <person name="Slot J.C."/>
            <person name="Sakamoto Y."/>
            <person name="Steenwyk J.L."/>
            <person name="Rokas A."/>
            <person name="Carro J."/>
            <person name="Camarero S."/>
            <person name="Ferreira P."/>
            <person name="Molpeceres G."/>
            <person name="Ruiz-Duenas F.J."/>
            <person name="Serrano A."/>
            <person name="Henrissat B."/>
            <person name="Drula E."/>
            <person name="Hughes K.W."/>
            <person name="Mata J.L."/>
            <person name="Ishikawa N.K."/>
            <person name="Vargas-Isla R."/>
            <person name="Ushijima S."/>
            <person name="Smith C.A."/>
            <person name="Ahrendt S."/>
            <person name="Andreopoulos W."/>
            <person name="He G."/>
            <person name="Labutti K."/>
            <person name="Lipzen A."/>
            <person name="Ng V."/>
            <person name="Riley R."/>
            <person name="Sandor L."/>
            <person name="Barry K."/>
            <person name="Martinez A.T."/>
            <person name="Xiao Y."/>
            <person name="Gibbons J.G."/>
            <person name="Terashima K."/>
            <person name="Grigoriev I.V."/>
            <person name="Hibbett D.S."/>
        </authorList>
    </citation>
    <scope>NUCLEOTIDE SEQUENCE</scope>
    <source>
        <strain evidence="3">JLM2183</strain>
    </source>
</reference>
<dbReference type="AlphaFoldDB" id="A0A9W9DGQ2"/>
<dbReference type="InterPro" id="IPR011009">
    <property type="entry name" value="Kinase-like_dom_sf"/>
</dbReference>
<feature type="compositionally biased region" description="Polar residues" evidence="1">
    <location>
        <begin position="562"/>
        <end position="574"/>
    </location>
</feature>
<feature type="compositionally biased region" description="Basic residues" evidence="1">
    <location>
        <begin position="640"/>
        <end position="653"/>
    </location>
</feature>
<dbReference type="PANTHER" id="PTHR24348">
    <property type="entry name" value="SERINE/THREONINE-PROTEIN KINASE UNC-51-RELATED"/>
    <property type="match status" value="1"/>
</dbReference>
<feature type="compositionally biased region" description="Polar residues" evidence="1">
    <location>
        <begin position="539"/>
        <end position="556"/>
    </location>
</feature>
<feature type="region of interest" description="Disordered" evidence="1">
    <location>
        <begin position="982"/>
        <end position="1064"/>
    </location>
</feature>
<dbReference type="SMART" id="SM00220">
    <property type="entry name" value="S_TKc"/>
    <property type="match status" value="1"/>
</dbReference>
<evidence type="ECO:0000259" key="2">
    <source>
        <dbReference type="PROSITE" id="PS50011"/>
    </source>
</evidence>
<organism evidence="3 4">
    <name type="scientific">Lentinula aciculospora</name>
    <dbReference type="NCBI Taxonomy" id="153920"/>
    <lineage>
        <taxon>Eukaryota</taxon>
        <taxon>Fungi</taxon>
        <taxon>Dikarya</taxon>
        <taxon>Basidiomycota</taxon>
        <taxon>Agaricomycotina</taxon>
        <taxon>Agaricomycetes</taxon>
        <taxon>Agaricomycetidae</taxon>
        <taxon>Agaricales</taxon>
        <taxon>Marasmiineae</taxon>
        <taxon>Omphalotaceae</taxon>
        <taxon>Lentinula</taxon>
    </lineage>
</organism>
<dbReference type="PROSITE" id="PS00108">
    <property type="entry name" value="PROTEIN_KINASE_ST"/>
    <property type="match status" value="1"/>
</dbReference>